<dbReference type="AlphaFoldDB" id="A0A4Z0GPV5"/>
<dbReference type="OrthoDB" id="139410at2"/>
<dbReference type="EMBL" id="SRJD01000009">
    <property type="protein sequence ID" value="TGA98091.1"/>
    <property type="molecule type" value="Genomic_DNA"/>
</dbReference>
<dbReference type="InterPro" id="IPR001296">
    <property type="entry name" value="Glyco_trans_1"/>
</dbReference>
<evidence type="ECO:0000313" key="4">
    <source>
        <dbReference type="Proteomes" id="UP000298347"/>
    </source>
</evidence>
<name>A0A4Z0GPV5_9BACL</name>
<proteinExistence type="predicted"/>
<dbReference type="SUPFAM" id="SSF53756">
    <property type="entry name" value="UDP-Glycosyltransferase/glycogen phosphorylase"/>
    <property type="match status" value="1"/>
</dbReference>
<dbReference type="GO" id="GO:0016757">
    <property type="term" value="F:glycosyltransferase activity"/>
    <property type="evidence" value="ECO:0007669"/>
    <property type="project" value="InterPro"/>
</dbReference>
<dbReference type="Proteomes" id="UP000298347">
    <property type="component" value="Unassembled WGS sequence"/>
</dbReference>
<accession>A0A4Z0GPV5</accession>
<comment type="caution">
    <text evidence="3">The sequence shown here is derived from an EMBL/GenBank/DDBJ whole genome shotgun (WGS) entry which is preliminary data.</text>
</comment>
<dbReference type="PANTHER" id="PTHR12526:SF638">
    <property type="entry name" value="SPORE COAT PROTEIN SA"/>
    <property type="match status" value="1"/>
</dbReference>
<reference evidence="3 4" key="1">
    <citation type="journal article" date="2015" name="Int. J. Syst. Evol. Microbiol.">
        <title>Sporolactobacillus shoreae sp. nov. and Sporolactobacillus spathodeae sp. nov., two spore-forming lactic acid bacteria isolated from tree barks in Thailand.</title>
        <authorList>
            <person name="Thamacharoensuk T."/>
            <person name="Kitahara M."/>
            <person name="Ohkuma M."/>
            <person name="Thongchul N."/>
            <person name="Tanasupawat S."/>
        </authorList>
    </citation>
    <scope>NUCLEOTIDE SEQUENCE [LARGE SCALE GENOMIC DNA]</scope>
    <source>
        <strain evidence="3 4">BK92</strain>
    </source>
</reference>
<dbReference type="Pfam" id="PF13439">
    <property type="entry name" value="Glyco_transf_4"/>
    <property type="match status" value="1"/>
</dbReference>
<dbReference type="InterPro" id="IPR028098">
    <property type="entry name" value="Glyco_trans_4-like_N"/>
</dbReference>
<dbReference type="Pfam" id="PF00534">
    <property type="entry name" value="Glycos_transf_1"/>
    <property type="match status" value="1"/>
</dbReference>
<dbReference type="CDD" id="cd03801">
    <property type="entry name" value="GT4_PimA-like"/>
    <property type="match status" value="1"/>
</dbReference>
<sequence>MKLAFVCTEKLPSPAIRGGAIQIMIDGISPYLSSNNDLSIFSITDPQLPDHEIRDNVHYLRFPRKNYSDLVKSELARHEFDLVHVFNRPVYLSQYKAASPKSHFVLSLHNEMFSPNKISSQMGHAAIGSVDKIMTVSRYISETVVSRFPEAESKLEIVYSGIDLGLFHPSWTIEGKKIRDTLRHKCHLEDKKVILFVGRLNPAKGPHLLIKAMKQIIEDYPNAVLVIAGGKWFSDNGMNQYVHYLRKLAKPLGNHVFFMGYVPSQHIPDLFAMADLFVCSSQWQEPLARVQYEAMAAGIPIITTNRGGNSEVVTHKQNGLVLNNYQSSGAFADAIDFLFSNGYAAKMMAHNGRKQAASLHQFSQVAKRLESVYLRACQTHEESSTNFQAENLF</sequence>
<keyword evidence="4" id="KW-1185">Reference proteome</keyword>
<feature type="domain" description="Glycosyltransferase subfamily 4-like N-terminal" evidence="2">
    <location>
        <begin position="69"/>
        <end position="164"/>
    </location>
</feature>
<protein>
    <submittedName>
        <fullName evidence="3">Glycosyltransferase family 1 protein</fullName>
    </submittedName>
</protein>
<gene>
    <name evidence="3" type="ORF">E4665_09045</name>
</gene>
<evidence type="ECO:0000259" key="2">
    <source>
        <dbReference type="Pfam" id="PF13439"/>
    </source>
</evidence>
<dbReference type="Gene3D" id="3.40.50.2000">
    <property type="entry name" value="Glycogen Phosphorylase B"/>
    <property type="match status" value="2"/>
</dbReference>
<dbReference type="RefSeq" id="WP_135348471.1">
    <property type="nucleotide sequence ID" value="NZ_SRJD01000009.1"/>
</dbReference>
<organism evidence="3 4">
    <name type="scientific">Sporolactobacillus shoreae</name>
    <dbReference type="NCBI Taxonomy" id="1465501"/>
    <lineage>
        <taxon>Bacteria</taxon>
        <taxon>Bacillati</taxon>
        <taxon>Bacillota</taxon>
        <taxon>Bacilli</taxon>
        <taxon>Bacillales</taxon>
        <taxon>Sporolactobacillaceae</taxon>
        <taxon>Sporolactobacillus</taxon>
    </lineage>
</organism>
<evidence type="ECO:0000259" key="1">
    <source>
        <dbReference type="Pfam" id="PF00534"/>
    </source>
</evidence>
<dbReference type="PANTHER" id="PTHR12526">
    <property type="entry name" value="GLYCOSYLTRANSFERASE"/>
    <property type="match status" value="1"/>
</dbReference>
<feature type="domain" description="Glycosyl transferase family 1" evidence="1">
    <location>
        <begin position="188"/>
        <end position="355"/>
    </location>
</feature>
<keyword evidence="3" id="KW-0808">Transferase</keyword>
<evidence type="ECO:0000313" key="3">
    <source>
        <dbReference type="EMBL" id="TGA98091.1"/>
    </source>
</evidence>